<protein>
    <submittedName>
        <fullName evidence="3">Toxic anion resistance protein</fullName>
    </submittedName>
</protein>
<feature type="region of interest" description="Disordered" evidence="2">
    <location>
        <begin position="352"/>
        <end position="375"/>
    </location>
</feature>
<dbReference type="InterPro" id="IPR008863">
    <property type="entry name" value="Toxic_anion-R_TelA"/>
</dbReference>
<feature type="region of interest" description="Disordered" evidence="2">
    <location>
        <begin position="1"/>
        <end position="23"/>
    </location>
</feature>
<dbReference type="PANTHER" id="PTHR38432">
    <property type="entry name" value="TELA-LIKE PROTEIN SAOUHSC_01408"/>
    <property type="match status" value="1"/>
</dbReference>
<organism evidence="3 4">
    <name type="scientific">Arsenicicoccus bolidensis</name>
    <dbReference type="NCBI Taxonomy" id="229480"/>
    <lineage>
        <taxon>Bacteria</taxon>
        <taxon>Bacillati</taxon>
        <taxon>Actinomycetota</taxon>
        <taxon>Actinomycetes</taxon>
        <taxon>Micrococcales</taxon>
        <taxon>Intrasporangiaceae</taxon>
        <taxon>Arsenicicoccus</taxon>
    </lineage>
</organism>
<dbReference type="PANTHER" id="PTHR38432:SF1">
    <property type="entry name" value="TELA-LIKE PROTEIN SAOUHSC_01408"/>
    <property type="match status" value="1"/>
</dbReference>
<sequence>MTEPTPLAAPEPSLMPSPLSAPRPVAEVTPQQAATAVPVDPAVADALRRNAEGFVQQLLAVDVHSPVLDQRVRDISTMGDAEVKASSQLSSRMLDRRARSGSVGARQGGPEQVAGEQLVRLRQEVEELDPADLDKPARKLLGLVPMGDRVADYVERYYASQDRINMLILSLRTQQDELRKDNAAVAGERANLWRLMGQLQEYSVLAGAIDDEIGRALPGIEASDPARAHVLRDQVQRAARQKHQDLLTHLAVCTQGYLALDLVRSNNELLVQGIDRAATTTLAALRTAVVVSGAVKGQRRVVDGVQDLDRRSAELLDDSAQTMRDTAGTGSPDAIARLKSAFGEVYAALDEADATRTRGAAAEDETRRALDQRRR</sequence>
<feature type="region of interest" description="Disordered" evidence="2">
    <location>
        <begin position="84"/>
        <end position="116"/>
    </location>
</feature>
<evidence type="ECO:0000313" key="3">
    <source>
        <dbReference type="EMBL" id="MCG7322182.1"/>
    </source>
</evidence>
<dbReference type="Proteomes" id="UP001521931">
    <property type="component" value="Unassembled WGS sequence"/>
</dbReference>
<evidence type="ECO:0000256" key="1">
    <source>
        <dbReference type="ARBA" id="ARBA00005541"/>
    </source>
</evidence>
<feature type="compositionally biased region" description="Pro residues" evidence="2">
    <location>
        <begin position="7"/>
        <end position="21"/>
    </location>
</feature>
<proteinExistence type="inferred from homology"/>
<dbReference type="EMBL" id="JAKRCV010000028">
    <property type="protein sequence ID" value="MCG7322182.1"/>
    <property type="molecule type" value="Genomic_DNA"/>
</dbReference>
<keyword evidence="4" id="KW-1185">Reference proteome</keyword>
<dbReference type="Pfam" id="PF05816">
    <property type="entry name" value="TelA"/>
    <property type="match status" value="1"/>
</dbReference>
<gene>
    <name evidence="3" type="ORF">MHL29_09820</name>
</gene>
<name>A0ABS9Q4C1_9MICO</name>
<feature type="compositionally biased region" description="Basic and acidic residues" evidence="2">
    <location>
        <begin position="364"/>
        <end position="375"/>
    </location>
</feature>
<evidence type="ECO:0000313" key="4">
    <source>
        <dbReference type="Proteomes" id="UP001521931"/>
    </source>
</evidence>
<dbReference type="RefSeq" id="WP_239264277.1">
    <property type="nucleotide sequence ID" value="NZ_JAKRCV010000028.1"/>
</dbReference>
<accession>A0ABS9Q4C1</accession>
<comment type="similarity">
    <text evidence="1">Belongs to the TelA family.</text>
</comment>
<comment type="caution">
    <text evidence="3">The sequence shown here is derived from an EMBL/GenBank/DDBJ whole genome shotgun (WGS) entry which is preliminary data.</text>
</comment>
<evidence type="ECO:0000256" key="2">
    <source>
        <dbReference type="SAM" id="MobiDB-lite"/>
    </source>
</evidence>
<reference evidence="3 4" key="1">
    <citation type="submission" date="2022-02" db="EMBL/GenBank/DDBJ databases">
        <title>Uncovering new skin microbiome diversity through culturing and metagenomics.</title>
        <authorList>
            <person name="Conlan S."/>
            <person name="Deming C."/>
            <person name="Nisc Comparative Sequencing Program N."/>
            <person name="Segre J.A."/>
        </authorList>
    </citation>
    <scope>NUCLEOTIDE SEQUENCE [LARGE SCALE GENOMIC DNA]</scope>
    <source>
        <strain evidence="3 4">ACRQZ</strain>
    </source>
</reference>